<protein>
    <submittedName>
        <fullName evidence="3">HEAT repeat</fullName>
    </submittedName>
</protein>
<dbReference type="PANTHER" id="PTHR12697:SF5">
    <property type="entry name" value="DEOXYHYPUSINE HYDROXYLASE"/>
    <property type="match status" value="1"/>
</dbReference>
<feature type="region of interest" description="Disordered" evidence="1">
    <location>
        <begin position="28"/>
        <end position="150"/>
    </location>
</feature>
<dbReference type="InterPro" id="IPR011989">
    <property type="entry name" value="ARM-like"/>
</dbReference>
<dbReference type="Proteomes" id="UP000190395">
    <property type="component" value="Unassembled WGS sequence"/>
</dbReference>
<feature type="compositionally biased region" description="Basic and acidic residues" evidence="1">
    <location>
        <begin position="574"/>
        <end position="593"/>
    </location>
</feature>
<name>A0A1T4NYM0_9SPIR</name>
<feature type="chain" id="PRO_5013386770" evidence="2">
    <location>
        <begin position="24"/>
        <end position="600"/>
    </location>
</feature>
<evidence type="ECO:0000256" key="2">
    <source>
        <dbReference type="SAM" id="SignalP"/>
    </source>
</evidence>
<organism evidence="3 4">
    <name type="scientific">Treponema berlinense</name>
    <dbReference type="NCBI Taxonomy" id="225004"/>
    <lineage>
        <taxon>Bacteria</taxon>
        <taxon>Pseudomonadati</taxon>
        <taxon>Spirochaetota</taxon>
        <taxon>Spirochaetia</taxon>
        <taxon>Spirochaetales</taxon>
        <taxon>Treponemataceae</taxon>
        <taxon>Treponema</taxon>
    </lineage>
</organism>
<feature type="compositionally biased region" description="Acidic residues" evidence="1">
    <location>
        <begin position="114"/>
        <end position="123"/>
    </location>
</feature>
<dbReference type="AlphaFoldDB" id="A0A1T4NYM0"/>
<feature type="compositionally biased region" description="Low complexity" evidence="1">
    <location>
        <begin position="74"/>
        <end position="84"/>
    </location>
</feature>
<feature type="compositionally biased region" description="Polar residues" evidence="1">
    <location>
        <begin position="47"/>
        <end position="65"/>
    </location>
</feature>
<gene>
    <name evidence="3" type="ORF">SAMN02745152_01391</name>
</gene>
<reference evidence="3 4" key="1">
    <citation type="submission" date="2017-02" db="EMBL/GenBank/DDBJ databases">
        <authorList>
            <person name="Peterson S.W."/>
        </authorList>
    </citation>
    <scope>NUCLEOTIDE SEQUENCE [LARGE SCALE GENOMIC DNA]</scope>
    <source>
        <strain evidence="3 4">ATCC BAA-909</strain>
    </source>
</reference>
<dbReference type="GeneID" id="303367625"/>
<dbReference type="PANTHER" id="PTHR12697">
    <property type="entry name" value="PBS LYASE HEAT-LIKE PROTEIN"/>
    <property type="match status" value="1"/>
</dbReference>
<evidence type="ECO:0000313" key="3">
    <source>
        <dbReference type="EMBL" id="SJZ84374.1"/>
    </source>
</evidence>
<dbReference type="SMART" id="SM00567">
    <property type="entry name" value="EZ_HEAT"/>
    <property type="match status" value="3"/>
</dbReference>
<dbReference type="SUPFAM" id="SSF48431">
    <property type="entry name" value="Lipovitellin-phosvitin complex, superhelical domain"/>
    <property type="match status" value="1"/>
</dbReference>
<dbReference type="OrthoDB" id="355190at2"/>
<dbReference type="InterPro" id="IPR016024">
    <property type="entry name" value="ARM-type_fold"/>
</dbReference>
<keyword evidence="2" id="KW-0732">Signal</keyword>
<feature type="region of interest" description="Disordered" evidence="1">
    <location>
        <begin position="567"/>
        <end position="600"/>
    </location>
</feature>
<dbReference type="Pfam" id="PF13646">
    <property type="entry name" value="HEAT_2"/>
    <property type="match status" value="1"/>
</dbReference>
<evidence type="ECO:0000256" key="1">
    <source>
        <dbReference type="SAM" id="MobiDB-lite"/>
    </source>
</evidence>
<keyword evidence="4" id="KW-1185">Reference proteome</keyword>
<dbReference type="SUPFAM" id="SSF48371">
    <property type="entry name" value="ARM repeat"/>
    <property type="match status" value="1"/>
</dbReference>
<dbReference type="InterPro" id="IPR004155">
    <property type="entry name" value="PBS_lyase_HEAT"/>
</dbReference>
<dbReference type="GO" id="GO:0016491">
    <property type="term" value="F:oxidoreductase activity"/>
    <property type="evidence" value="ECO:0007669"/>
    <property type="project" value="TreeGrafter"/>
</dbReference>
<proteinExistence type="predicted"/>
<evidence type="ECO:0000313" key="4">
    <source>
        <dbReference type="Proteomes" id="UP000190395"/>
    </source>
</evidence>
<feature type="signal peptide" evidence="2">
    <location>
        <begin position="1"/>
        <end position="23"/>
    </location>
</feature>
<accession>A0A1T4NYM0</accession>
<dbReference type="STRING" id="225004.SAMN02745152_01391"/>
<dbReference type="EMBL" id="FUXC01000007">
    <property type="protein sequence ID" value="SJZ84374.1"/>
    <property type="molecule type" value="Genomic_DNA"/>
</dbReference>
<feature type="compositionally biased region" description="Polar residues" evidence="1">
    <location>
        <begin position="92"/>
        <end position="110"/>
    </location>
</feature>
<dbReference type="InterPro" id="IPR011030">
    <property type="entry name" value="Lipovitellin_superhlx_dom"/>
</dbReference>
<sequence>MKKNILVLAAFCFLKLQVFGQTAEVVSGSEKTVQPQNPPEAEMPAKSETQTENENSSGNETQDNVKSLPEEENSSQTENQENGEVLAENKNSENQESAQSLPESENSSQTEKSDVDDEAEDGELSVKIPKKRPQKQDAEKIAELDEEFPDTRKENADTLKFGMEDDIIELLNDFVKNEDVRFVDEVYDLFYVTKTIAVREKILEYFTKLKDPCLENFALEILDDPYEQKKSTVDAVFKYIQAVKTKEALPVVLKLVESEDENYFTNALTTLGEIGGSKEAVFLSEYLEREDLSLAQRQQLVKVLGKIKAVETYDKLVEMAQDEDENTFIRMYSAEAIGSMEKKEAVKVLVKLYEDTDPKLRCSVVKGLSNFKEKDEAKKTVIEAIRDSHVTVRLEAIEVCKKNGYKEAVPYLVYRLEKDKEDSVKKKCYPAIACLNTKEGNEYLVKLITDKKVADTPKSRVATALLEYNNAGTDEIIALARETLKDDRRKPLRYALGKEFAKYKRNEFSSICKDYLDSKDTATQGTGLDIYSKGRYPDVLPVVRQIILDAAKNPLKKNANAEKAKKILGSSDSTVKEAEKISEEQKEKLEKKSNPNANAK</sequence>
<dbReference type="RefSeq" id="WP_078931130.1">
    <property type="nucleotide sequence ID" value="NZ_FUXC01000007.1"/>
</dbReference>
<feature type="compositionally biased region" description="Basic and acidic residues" evidence="1">
    <location>
        <begin position="134"/>
        <end position="150"/>
    </location>
</feature>
<dbReference type="Gene3D" id="1.25.10.10">
    <property type="entry name" value="Leucine-rich Repeat Variant"/>
    <property type="match status" value="1"/>
</dbReference>